<dbReference type="Proteomes" id="UP001449582">
    <property type="component" value="Unassembled WGS sequence"/>
</dbReference>
<name>A0ABP9U5M6_9BACT</name>
<dbReference type="EMBL" id="BAABQM010000002">
    <property type="protein sequence ID" value="GAA5414648.1"/>
    <property type="molecule type" value="Genomic_DNA"/>
</dbReference>
<reference evidence="1" key="1">
    <citation type="submission" date="2024-02" db="EMBL/GenBank/DDBJ databases">
        <title>Draft genome sequence of new strains in genus Ureaplasma.</title>
        <authorList>
            <person name="Nakajima Y."/>
            <person name="Segawa T."/>
        </authorList>
    </citation>
    <scope>NUCLEOTIDE SEQUENCE [LARGE SCALE GENOMIC DNA]</scope>
    <source>
        <strain evidence="1">OM1</strain>
    </source>
</reference>
<evidence type="ECO:0000313" key="1">
    <source>
        <dbReference type="EMBL" id="GAA5414648.1"/>
    </source>
</evidence>
<comment type="caution">
    <text evidence="1">The sequence shown here is derived from an EMBL/GenBank/DDBJ whole genome shotgun (WGS) entry which is preliminary data.</text>
</comment>
<keyword evidence="2" id="KW-1185">Reference proteome</keyword>
<gene>
    <name evidence="1" type="ORF">UREOM_3590</name>
</gene>
<organism evidence="1 2">
    <name type="scientific">Ureaplasma ceti</name>
    <dbReference type="NCBI Taxonomy" id="3119530"/>
    <lineage>
        <taxon>Bacteria</taxon>
        <taxon>Bacillati</taxon>
        <taxon>Mycoplasmatota</taxon>
        <taxon>Mycoplasmoidales</taxon>
        <taxon>Mycoplasmoidaceae</taxon>
        <taxon>Ureaplasma</taxon>
    </lineage>
</organism>
<proteinExistence type="predicted"/>
<sequence length="179" mass="20888">MTYYVIPLFKNKLENEFIFNQIKTNMNEFDNDDFILGMYPILDVDAFANQMILNCSAIGLKNITLPREASFKTQFSAWLKAVVNSSLTKVEKISAIVSFLHLFGLTIKPIEHEHEMINEMLMDINVSPSDDVNFWLENVILLNGFYNAFTNKPFNDFDVKNYFSTESFLKLFNFFIKIF</sequence>
<evidence type="ECO:0000313" key="2">
    <source>
        <dbReference type="Proteomes" id="UP001449582"/>
    </source>
</evidence>
<protein>
    <submittedName>
        <fullName evidence="1">Uncharacterized protein</fullName>
    </submittedName>
</protein>
<accession>A0ABP9U5M6</accession>
<dbReference type="RefSeq" id="WP_353289809.1">
    <property type="nucleotide sequence ID" value="NZ_BAABQM010000002.1"/>
</dbReference>